<name>A0A226GWT5_9FLAO</name>
<organism evidence="6 7">
    <name type="scientific">Flavobacterium hercynium</name>
    <dbReference type="NCBI Taxonomy" id="387094"/>
    <lineage>
        <taxon>Bacteria</taxon>
        <taxon>Pseudomonadati</taxon>
        <taxon>Bacteroidota</taxon>
        <taxon>Flavobacteriia</taxon>
        <taxon>Flavobacteriales</taxon>
        <taxon>Flavobacteriaceae</taxon>
        <taxon>Flavobacterium</taxon>
    </lineage>
</organism>
<dbReference type="Gene3D" id="1.10.357.10">
    <property type="entry name" value="Tetracycline Repressor, domain 2"/>
    <property type="match status" value="1"/>
</dbReference>
<evidence type="ECO:0000256" key="4">
    <source>
        <dbReference type="PROSITE-ProRule" id="PRU00335"/>
    </source>
</evidence>
<dbReference type="OrthoDB" id="9795242at2"/>
<evidence type="ECO:0000256" key="2">
    <source>
        <dbReference type="ARBA" id="ARBA00023125"/>
    </source>
</evidence>
<evidence type="ECO:0000313" key="7">
    <source>
        <dbReference type="Proteomes" id="UP000198345"/>
    </source>
</evidence>
<dbReference type="PROSITE" id="PS50977">
    <property type="entry name" value="HTH_TETR_2"/>
    <property type="match status" value="1"/>
</dbReference>
<feature type="domain" description="HTH tetR-type" evidence="5">
    <location>
        <begin position="6"/>
        <end position="66"/>
    </location>
</feature>
<accession>A0A226GWT5</accession>
<dbReference type="GO" id="GO:0003677">
    <property type="term" value="F:DNA binding"/>
    <property type="evidence" value="ECO:0007669"/>
    <property type="project" value="UniProtKB-UniRule"/>
</dbReference>
<protein>
    <recommendedName>
        <fullName evidence="5">HTH tetR-type domain-containing protein</fullName>
    </recommendedName>
</protein>
<evidence type="ECO:0000259" key="5">
    <source>
        <dbReference type="PROSITE" id="PS50977"/>
    </source>
</evidence>
<gene>
    <name evidence="6" type="ORF">B0A66_18405</name>
</gene>
<dbReference type="InterPro" id="IPR009057">
    <property type="entry name" value="Homeodomain-like_sf"/>
</dbReference>
<reference evidence="6 7" key="1">
    <citation type="submission" date="2016-11" db="EMBL/GenBank/DDBJ databases">
        <title>Whole genomes of Flavobacteriaceae.</title>
        <authorList>
            <person name="Stine C."/>
            <person name="Li C."/>
            <person name="Tadesse D."/>
        </authorList>
    </citation>
    <scope>NUCLEOTIDE SEQUENCE [LARGE SCALE GENOMIC DNA]</scope>
    <source>
        <strain evidence="6 7">DSM 18292</strain>
    </source>
</reference>
<dbReference type="Pfam" id="PF16925">
    <property type="entry name" value="TetR_C_13"/>
    <property type="match status" value="1"/>
</dbReference>
<dbReference type="PANTHER" id="PTHR47506">
    <property type="entry name" value="TRANSCRIPTIONAL REGULATORY PROTEIN"/>
    <property type="match status" value="1"/>
</dbReference>
<dbReference type="SUPFAM" id="SSF48498">
    <property type="entry name" value="Tetracyclin repressor-like, C-terminal domain"/>
    <property type="match status" value="1"/>
</dbReference>
<keyword evidence="1" id="KW-0805">Transcription regulation</keyword>
<dbReference type="RefSeq" id="WP_089051327.1">
    <property type="nucleotide sequence ID" value="NZ_FXTV01000004.1"/>
</dbReference>
<dbReference type="Proteomes" id="UP000198345">
    <property type="component" value="Unassembled WGS sequence"/>
</dbReference>
<evidence type="ECO:0000256" key="1">
    <source>
        <dbReference type="ARBA" id="ARBA00023015"/>
    </source>
</evidence>
<evidence type="ECO:0000313" key="6">
    <source>
        <dbReference type="EMBL" id="OXA86038.1"/>
    </source>
</evidence>
<keyword evidence="7" id="KW-1185">Reference proteome</keyword>
<evidence type="ECO:0000256" key="3">
    <source>
        <dbReference type="ARBA" id="ARBA00023163"/>
    </source>
</evidence>
<comment type="caution">
    <text evidence="6">The sequence shown here is derived from an EMBL/GenBank/DDBJ whole genome shotgun (WGS) entry which is preliminary data.</text>
</comment>
<dbReference type="InterPro" id="IPR036271">
    <property type="entry name" value="Tet_transcr_reg_TetR-rel_C_sf"/>
</dbReference>
<proteinExistence type="predicted"/>
<dbReference type="SUPFAM" id="SSF46689">
    <property type="entry name" value="Homeodomain-like"/>
    <property type="match status" value="1"/>
</dbReference>
<dbReference type="InterPro" id="IPR011075">
    <property type="entry name" value="TetR_C"/>
</dbReference>
<dbReference type="PANTHER" id="PTHR47506:SF10">
    <property type="entry name" value="TRANSCRIPTIONAL REGULATORY PROTEIN"/>
    <property type="match status" value="1"/>
</dbReference>
<dbReference type="AlphaFoldDB" id="A0A226GWT5"/>
<dbReference type="Gene3D" id="1.10.10.60">
    <property type="entry name" value="Homeodomain-like"/>
    <property type="match status" value="1"/>
</dbReference>
<sequence>MGRNREFDYDQKLDIALELFWTQGYHVTSINDLEKHMGMNRSSIYPTYGDKKSLLIKCLTKYLKSKVSEYEGILNNSQTDAIESLRKILRLAVDQSINEDRTCLAVKMAFEIALTDEDVRRLLANNEKKIEDIYFETLKIGQEQGSIKADLDTKLTADFLACSSSALFKNYALNKNRKTIYEMIETLIDMIKVSPL</sequence>
<dbReference type="EMBL" id="MUGW01000043">
    <property type="protein sequence ID" value="OXA86038.1"/>
    <property type="molecule type" value="Genomic_DNA"/>
</dbReference>
<feature type="DNA-binding region" description="H-T-H motif" evidence="4">
    <location>
        <begin position="29"/>
        <end position="48"/>
    </location>
</feature>
<keyword evidence="3" id="KW-0804">Transcription</keyword>
<dbReference type="InterPro" id="IPR001647">
    <property type="entry name" value="HTH_TetR"/>
</dbReference>
<dbReference type="Pfam" id="PF00440">
    <property type="entry name" value="TetR_N"/>
    <property type="match status" value="1"/>
</dbReference>
<keyword evidence="2 4" id="KW-0238">DNA-binding</keyword>